<reference evidence="2 3" key="1">
    <citation type="journal article" date="2018" name="Genome Announc.">
        <title>Ignatzschineria cameli sp. nov., isolated from necrotic foot tissue of dromedaries (Camelus dromedarius) and associated maggots (Wohlfahrtia species) in Dubai.</title>
        <authorList>
            <person name="Tsang C.C."/>
            <person name="Tang J.Y."/>
            <person name="Fong J.Y."/>
            <person name="Kinne J."/>
            <person name="Lee H.H."/>
            <person name="Joseph M."/>
            <person name="Jose S."/>
            <person name="Schuster R.K."/>
            <person name="Tang Y."/>
            <person name="Sivakumar S."/>
            <person name="Chen J.H."/>
            <person name="Teng J.L."/>
            <person name="Lau S.K."/>
            <person name="Wernery U."/>
            <person name="Woo P.C."/>
        </authorList>
    </citation>
    <scope>NUCLEOTIDE SEQUENCE [LARGE SCALE GENOMIC DNA]</scope>
    <source>
        <strain evidence="2 3">KCTC 22643</strain>
    </source>
</reference>
<evidence type="ECO:0000256" key="1">
    <source>
        <dbReference type="SAM" id="Phobius"/>
    </source>
</evidence>
<dbReference type="RefSeq" id="WP_109235775.1">
    <property type="nucleotide sequence ID" value="NZ_BMXZ01000001.1"/>
</dbReference>
<keyword evidence="3" id="KW-1185">Reference proteome</keyword>
<keyword evidence="1" id="KW-0812">Transmembrane</keyword>
<protein>
    <submittedName>
        <fullName evidence="2">Uncharacterized protein</fullName>
    </submittedName>
</protein>
<accession>A0A2U2AN21</accession>
<comment type="caution">
    <text evidence="2">The sequence shown here is derived from an EMBL/GenBank/DDBJ whole genome shotgun (WGS) entry which is preliminary data.</text>
</comment>
<dbReference type="EMBL" id="QEWR01000002">
    <property type="protein sequence ID" value="PWD84611.1"/>
    <property type="molecule type" value="Genomic_DNA"/>
</dbReference>
<gene>
    <name evidence="2" type="ORF">DC082_03510</name>
</gene>
<organism evidence="2 3">
    <name type="scientific">Ignatzschineria indica</name>
    <dbReference type="NCBI Taxonomy" id="472583"/>
    <lineage>
        <taxon>Bacteria</taxon>
        <taxon>Pseudomonadati</taxon>
        <taxon>Pseudomonadota</taxon>
        <taxon>Gammaproteobacteria</taxon>
        <taxon>Cardiobacteriales</taxon>
        <taxon>Ignatzschineriaceae</taxon>
        <taxon>Ignatzschineria</taxon>
    </lineage>
</organism>
<feature type="transmembrane region" description="Helical" evidence="1">
    <location>
        <begin position="12"/>
        <end position="31"/>
    </location>
</feature>
<keyword evidence="1" id="KW-0472">Membrane</keyword>
<sequence length="74" mass="8884">MEEYLEAFFFLAFFYWPIYLIFAGLILFFVYKIWARKAIVMKIFLVFFAFVGVMILLPALYVVFMLIYGTIINL</sequence>
<keyword evidence="1" id="KW-1133">Transmembrane helix</keyword>
<dbReference type="AlphaFoldDB" id="A0A2U2AN21"/>
<name>A0A2U2AN21_9GAMM</name>
<evidence type="ECO:0000313" key="3">
    <source>
        <dbReference type="Proteomes" id="UP000244948"/>
    </source>
</evidence>
<dbReference type="Proteomes" id="UP000244948">
    <property type="component" value="Unassembled WGS sequence"/>
</dbReference>
<feature type="transmembrane region" description="Helical" evidence="1">
    <location>
        <begin position="43"/>
        <end position="68"/>
    </location>
</feature>
<evidence type="ECO:0000313" key="2">
    <source>
        <dbReference type="EMBL" id="PWD84611.1"/>
    </source>
</evidence>
<proteinExistence type="predicted"/>